<dbReference type="Gene3D" id="3.30.9.10">
    <property type="entry name" value="D-Amino Acid Oxidase, subunit A, domain 2"/>
    <property type="match status" value="1"/>
</dbReference>
<gene>
    <name evidence="3" type="ORF">ISQ19_04675</name>
</gene>
<evidence type="ECO:0000259" key="2">
    <source>
        <dbReference type="Pfam" id="PF01266"/>
    </source>
</evidence>
<evidence type="ECO:0000313" key="4">
    <source>
        <dbReference type="Proteomes" id="UP000785783"/>
    </source>
</evidence>
<evidence type="ECO:0000256" key="1">
    <source>
        <dbReference type="ARBA" id="ARBA00023002"/>
    </source>
</evidence>
<dbReference type="AlphaFoldDB" id="A0A937HDV1"/>
<reference evidence="3" key="1">
    <citation type="submission" date="2020-10" db="EMBL/GenBank/DDBJ databases">
        <title>Microbiome of the Black Sea water column analyzed by genome centric metagenomics.</title>
        <authorList>
            <person name="Cabello-Yeves P.J."/>
            <person name="Callieri C."/>
            <person name="Picazo A."/>
            <person name="Mehrshad M."/>
            <person name="Haro-Moreno J.M."/>
            <person name="Roda-Garcia J."/>
            <person name="Dzembekova N."/>
            <person name="Slabakova V."/>
            <person name="Slabakova N."/>
            <person name="Moncheva S."/>
            <person name="Rodriguez-Valera F."/>
        </authorList>
    </citation>
    <scope>NUCLEOTIDE SEQUENCE</scope>
    <source>
        <strain evidence="3">BS307-5m-G5</strain>
    </source>
</reference>
<dbReference type="Proteomes" id="UP000785783">
    <property type="component" value="Unassembled WGS sequence"/>
</dbReference>
<dbReference type="SUPFAM" id="SSF54373">
    <property type="entry name" value="FAD-linked reductases, C-terminal domain"/>
    <property type="match status" value="1"/>
</dbReference>
<dbReference type="GO" id="GO:0016491">
    <property type="term" value="F:oxidoreductase activity"/>
    <property type="evidence" value="ECO:0007669"/>
    <property type="project" value="UniProtKB-KW"/>
</dbReference>
<feature type="domain" description="FAD dependent oxidoreductase" evidence="2">
    <location>
        <begin position="7"/>
        <end position="410"/>
    </location>
</feature>
<comment type="caution">
    <text evidence="3">The sequence shown here is derived from an EMBL/GenBank/DDBJ whole genome shotgun (WGS) entry which is preliminary data.</text>
</comment>
<dbReference type="InterPro" id="IPR006076">
    <property type="entry name" value="FAD-dep_OxRdtase"/>
</dbReference>
<dbReference type="Pfam" id="PF01266">
    <property type="entry name" value="DAO"/>
    <property type="match status" value="1"/>
</dbReference>
<dbReference type="Gene3D" id="3.50.50.60">
    <property type="entry name" value="FAD/NAD(P)-binding domain"/>
    <property type="match status" value="2"/>
</dbReference>
<evidence type="ECO:0000313" key="3">
    <source>
        <dbReference type="EMBL" id="MBL6761974.1"/>
    </source>
</evidence>
<dbReference type="PANTHER" id="PTHR13847">
    <property type="entry name" value="SARCOSINE DEHYDROGENASE-RELATED"/>
    <property type="match status" value="1"/>
</dbReference>
<dbReference type="GO" id="GO:0005737">
    <property type="term" value="C:cytoplasm"/>
    <property type="evidence" value="ECO:0007669"/>
    <property type="project" value="TreeGrafter"/>
</dbReference>
<dbReference type="EMBL" id="JADHOK010000055">
    <property type="protein sequence ID" value="MBL6761974.1"/>
    <property type="molecule type" value="Genomic_DNA"/>
</dbReference>
<protein>
    <submittedName>
        <fullName evidence="3">FAD-dependent oxidoreductase</fullName>
    </submittedName>
</protein>
<dbReference type="InterPro" id="IPR036188">
    <property type="entry name" value="FAD/NAD-bd_sf"/>
</dbReference>
<proteinExistence type="predicted"/>
<name>A0A937HDV1_9PROT</name>
<sequence length="434" mass="46848">MTADLTIIIGGGLLGVTSFYELTARDMPCVLIDAEPQVARRTSYANGGGLHPSLPDPWNNPGIGRHLFASLFNPNAPMKLHAGQLPHLIGWGFSFLRHSARRHYDAITKANFDLAEYSTRQTEALQQFLNLDYAQAAPGTLKLLRSEAERQEALRLADMLAAKGLDYEALSHADMLAREPSLAAAKDIIGALYFPGDGIGDARLFCESLAQAAVARGGIMRLGTKVKGLLVEGGAVVGVRLVNPNGRQQDEEQIRGKVVLAAGVGAPQLARPLGLNLPIRPAKGYSLTLDARHLVAVRPQHLLVDPMQHIAITPLGDRLRILGMAEFAGFDTRVEPRRLRQLRGFFERLLPDLAGRLDWQGGAGWAGLRPMSADGRPLIGASGVDGLWLNCGHGHLGWTKSVGSARILADIMQGRAPEIEAAPFSPDAALRRLR</sequence>
<accession>A0A937HDV1</accession>
<dbReference type="PANTHER" id="PTHR13847:SF289">
    <property type="entry name" value="GLYCINE OXIDASE"/>
    <property type="match status" value="1"/>
</dbReference>
<keyword evidence="1" id="KW-0560">Oxidoreductase</keyword>
<dbReference type="SUPFAM" id="SSF51905">
    <property type="entry name" value="FAD/NAD(P)-binding domain"/>
    <property type="match status" value="1"/>
</dbReference>
<organism evidence="3 4">
    <name type="scientific">PS1 clade bacterium</name>
    <dbReference type="NCBI Taxonomy" id="2175152"/>
    <lineage>
        <taxon>Bacteria</taxon>
        <taxon>Pseudomonadati</taxon>
        <taxon>Pseudomonadota</taxon>
        <taxon>Alphaproteobacteria</taxon>
        <taxon>PS1 clade</taxon>
    </lineage>
</organism>